<keyword evidence="2 5" id="KW-0812">Transmembrane</keyword>
<keyword evidence="4 5" id="KW-0472">Membrane</keyword>
<feature type="transmembrane region" description="Helical" evidence="5">
    <location>
        <begin position="46"/>
        <end position="66"/>
    </location>
</feature>
<comment type="caution">
    <text evidence="6">The sequence shown here is derived from an EMBL/GenBank/DDBJ whole genome shotgun (WGS) entry which is preliminary data.</text>
</comment>
<evidence type="ECO:0000313" key="7">
    <source>
        <dbReference type="Proteomes" id="UP000310158"/>
    </source>
</evidence>
<feature type="transmembrane region" description="Helical" evidence="5">
    <location>
        <begin position="134"/>
        <end position="152"/>
    </location>
</feature>
<dbReference type="Gene3D" id="1.20.1070.10">
    <property type="entry name" value="Rhodopsin 7-helix transmembrane proteins"/>
    <property type="match status" value="1"/>
</dbReference>
<accession>A0A4S4LT99</accession>
<organism evidence="6 7">
    <name type="scientific">Bondarzewia mesenterica</name>
    <dbReference type="NCBI Taxonomy" id="1095465"/>
    <lineage>
        <taxon>Eukaryota</taxon>
        <taxon>Fungi</taxon>
        <taxon>Dikarya</taxon>
        <taxon>Basidiomycota</taxon>
        <taxon>Agaricomycotina</taxon>
        <taxon>Agaricomycetes</taxon>
        <taxon>Russulales</taxon>
        <taxon>Bondarzewiaceae</taxon>
        <taxon>Bondarzewia</taxon>
    </lineage>
</organism>
<reference evidence="6 7" key="1">
    <citation type="submission" date="2019-02" db="EMBL/GenBank/DDBJ databases">
        <title>Genome sequencing of the rare red list fungi Bondarzewia mesenterica.</title>
        <authorList>
            <person name="Buettner E."/>
            <person name="Kellner H."/>
        </authorList>
    </citation>
    <scope>NUCLEOTIDE SEQUENCE [LARGE SCALE GENOMIC DNA]</scope>
    <source>
        <strain evidence="6 7">DSM 108281</strain>
    </source>
</reference>
<dbReference type="PANTHER" id="PTHR23112:SF37">
    <property type="entry name" value="G PROTEIN-COUPLED RECEPTOR GPR1"/>
    <property type="match status" value="1"/>
</dbReference>
<feature type="transmembrane region" description="Helical" evidence="5">
    <location>
        <begin position="303"/>
        <end position="325"/>
    </location>
</feature>
<name>A0A4S4LT99_9AGAM</name>
<evidence type="ECO:0000256" key="1">
    <source>
        <dbReference type="ARBA" id="ARBA00004141"/>
    </source>
</evidence>
<dbReference type="EMBL" id="SGPL01000198">
    <property type="protein sequence ID" value="THH15654.1"/>
    <property type="molecule type" value="Genomic_DNA"/>
</dbReference>
<dbReference type="GO" id="GO:0007189">
    <property type="term" value="P:adenylate cyclase-activating G protein-coupled receptor signaling pathway"/>
    <property type="evidence" value="ECO:0007669"/>
    <property type="project" value="TreeGrafter"/>
</dbReference>
<gene>
    <name evidence="6" type="ORF">EW146_g4859</name>
</gene>
<dbReference type="InterPro" id="IPR000276">
    <property type="entry name" value="GPCR_Rhodpsn"/>
</dbReference>
<dbReference type="AlphaFoldDB" id="A0A4S4LT99"/>
<dbReference type="Proteomes" id="UP000310158">
    <property type="component" value="Unassembled WGS sequence"/>
</dbReference>
<dbReference type="Pfam" id="PF00001">
    <property type="entry name" value="7tm_1"/>
    <property type="match status" value="1"/>
</dbReference>
<dbReference type="OrthoDB" id="100006at2759"/>
<evidence type="ECO:0000256" key="5">
    <source>
        <dbReference type="SAM" id="Phobius"/>
    </source>
</evidence>
<keyword evidence="7" id="KW-1185">Reference proteome</keyword>
<dbReference type="CDD" id="cd00637">
    <property type="entry name" value="7tm_classA_rhodopsin-like"/>
    <property type="match status" value="1"/>
</dbReference>
<evidence type="ECO:0000313" key="6">
    <source>
        <dbReference type="EMBL" id="THH15654.1"/>
    </source>
</evidence>
<feature type="transmembrane region" description="Helical" evidence="5">
    <location>
        <begin position="270"/>
        <end position="291"/>
    </location>
</feature>
<proteinExistence type="predicted"/>
<dbReference type="GO" id="GO:0005886">
    <property type="term" value="C:plasma membrane"/>
    <property type="evidence" value="ECO:0007669"/>
    <property type="project" value="TreeGrafter"/>
</dbReference>
<evidence type="ECO:0000256" key="2">
    <source>
        <dbReference type="ARBA" id="ARBA00022692"/>
    </source>
</evidence>
<comment type="subcellular location">
    <subcellularLocation>
        <location evidence="1">Membrane</location>
        <topology evidence="1">Multi-pass membrane protein</topology>
    </subcellularLocation>
</comment>
<feature type="transmembrane region" description="Helical" evidence="5">
    <location>
        <begin position="214"/>
        <end position="233"/>
    </location>
</feature>
<sequence>MSNLPNGIVCTAEEYAQSKATGDDPYPTLTCLTRLDTVGVTLTVEAGAISLAAILLVFILISRNVYRHWTRVPWDKWRLLAEPMDIFMLSLLCSDVLQAVGAFLNFKWVTEGKVYSGPYCTAQGAIQQLGETGVAMATFVISVHTFIAVMWRRGTHSRLAAFIVVGFIWLYVILFVGLGVGLHKSKDDMYDTPTPYWCWIGGQFKAERIAGEYFWLWLALFTSVIVYVPLYFWSQGRLTVDPSCWWRFRWHRPVDLQDSDGRKRRAMAMLAYPLIYSVLVLPLTIVRWINFGLEAHGAEVPSALSFVVIILFGLSGFANVFLLLATRPRLLLFSKPDVVVDAEGRAPSPSSLRPVPLKSSFGDVSSQAPMQLGRLNDDMGWNLPSGRMSVASSYVSTEDTK</sequence>
<keyword evidence="3 5" id="KW-1133">Transmembrane helix</keyword>
<dbReference type="GO" id="GO:0004930">
    <property type="term" value="F:G protein-coupled receptor activity"/>
    <property type="evidence" value="ECO:0007669"/>
    <property type="project" value="InterPro"/>
</dbReference>
<feature type="transmembrane region" description="Helical" evidence="5">
    <location>
        <begin position="159"/>
        <end position="182"/>
    </location>
</feature>
<dbReference type="SUPFAM" id="SSF81321">
    <property type="entry name" value="Family A G protein-coupled receptor-like"/>
    <property type="match status" value="1"/>
</dbReference>
<evidence type="ECO:0000256" key="3">
    <source>
        <dbReference type="ARBA" id="ARBA00022989"/>
    </source>
</evidence>
<protein>
    <submittedName>
        <fullName evidence="6">Uncharacterized protein</fullName>
    </submittedName>
</protein>
<dbReference type="PANTHER" id="PTHR23112">
    <property type="entry name" value="G PROTEIN-COUPLED RECEPTOR 157-RELATED"/>
    <property type="match status" value="1"/>
</dbReference>
<evidence type="ECO:0000256" key="4">
    <source>
        <dbReference type="ARBA" id="ARBA00023136"/>
    </source>
</evidence>